<dbReference type="GO" id="GO:0016779">
    <property type="term" value="F:nucleotidyltransferase activity"/>
    <property type="evidence" value="ECO:0007669"/>
    <property type="project" value="UniProtKB-KW"/>
</dbReference>
<dbReference type="Gene3D" id="3.40.50.300">
    <property type="entry name" value="P-loop containing nucleotide triphosphate hydrolases"/>
    <property type="match status" value="1"/>
</dbReference>
<dbReference type="GO" id="GO:0016301">
    <property type="term" value="F:kinase activity"/>
    <property type="evidence" value="ECO:0007669"/>
    <property type="project" value="UniProtKB-KW"/>
</dbReference>
<dbReference type="Pfam" id="PF02283">
    <property type="entry name" value="CobU"/>
    <property type="match status" value="1"/>
</dbReference>
<dbReference type="RefSeq" id="WP_406579201.1">
    <property type="nucleotide sequence ID" value="NZ_JBJHQH010000002.1"/>
</dbReference>
<dbReference type="InterPro" id="IPR003203">
    <property type="entry name" value="CobU/CobP"/>
</dbReference>
<reference evidence="1 2" key="1">
    <citation type="submission" date="2024-11" db="EMBL/GenBank/DDBJ databases">
        <authorList>
            <person name="Lucas J.A."/>
        </authorList>
    </citation>
    <scope>NUCLEOTIDE SEQUENCE [LARGE SCALE GENOMIC DNA]</scope>
    <source>
        <strain evidence="1 2">Z 5.4</strain>
    </source>
</reference>
<keyword evidence="1" id="KW-0418">Kinase</keyword>
<name>A0ABW8RE42_9BACI</name>
<evidence type="ECO:0000313" key="1">
    <source>
        <dbReference type="EMBL" id="MFK9090510.1"/>
    </source>
</evidence>
<dbReference type="InterPro" id="IPR027417">
    <property type="entry name" value="P-loop_NTPase"/>
</dbReference>
<dbReference type="Proteomes" id="UP001623041">
    <property type="component" value="Unassembled WGS sequence"/>
</dbReference>
<proteinExistence type="predicted"/>
<dbReference type="SUPFAM" id="SSF52540">
    <property type="entry name" value="P-loop containing nucleoside triphosphate hydrolases"/>
    <property type="match status" value="1"/>
</dbReference>
<protein>
    <submittedName>
        <fullName evidence="1">Bifunctional adenosylcobinamide kinase/adenosylcobinamide-phosphate guanylyltransferase</fullName>
    </submittedName>
</protein>
<keyword evidence="2" id="KW-1185">Reference proteome</keyword>
<accession>A0ABW8RE42</accession>
<comment type="caution">
    <text evidence="1">The sequence shown here is derived from an EMBL/GenBank/DDBJ whole genome shotgun (WGS) entry which is preliminary data.</text>
</comment>
<organism evidence="1 2">
    <name type="scientific">Bacillus salipaludis</name>
    <dbReference type="NCBI Taxonomy" id="2547811"/>
    <lineage>
        <taxon>Bacteria</taxon>
        <taxon>Bacillati</taxon>
        <taxon>Bacillota</taxon>
        <taxon>Bacilli</taxon>
        <taxon>Bacillales</taxon>
        <taxon>Bacillaceae</taxon>
        <taxon>Bacillus</taxon>
    </lineage>
</organism>
<dbReference type="EMBL" id="JBJHQH010000002">
    <property type="protein sequence ID" value="MFK9090510.1"/>
    <property type="molecule type" value="Genomic_DNA"/>
</dbReference>
<evidence type="ECO:0000313" key="2">
    <source>
        <dbReference type="Proteomes" id="UP001623041"/>
    </source>
</evidence>
<sequence length="144" mass="16908">MHFITGGAFNGKRAWVIKNYCVNKEEHWLSAYDSIPLPVRLPENNHVVTVLEGIELWLKELTKQYDSDRCREIWNSCIEDWISWEKKIAERKLIVIGTDITKGIVPMEEENRLWRDVTGWAYQDLAAKSDNVDVIWYGLNQTIK</sequence>
<keyword evidence="1" id="KW-0548">Nucleotidyltransferase</keyword>
<keyword evidence="1" id="KW-0808">Transferase</keyword>
<gene>
    <name evidence="1" type="ORF">ACJEBI_03285</name>
</gene>